<dbReference type="SUPFAM" id="SSF54495">
    <property type="entry name" value="UBC-like"/>
    <property type="match status" value="1"/>
</dbReference>
<evidence type="ECO:0000259" key="1">
    <source>
        <dbReference type="PROSITE" id="PS50127"/>
    </source>
</evidence>
<reference evidence="2" key="1">
    <citation type="submission" date="2025-08" db="UniProtKB">
        <authorList>
            <consortium name="Ensembl"/>
        </authorList>
    </citation>
    <scope>IDENTIFICATION</scope>
</reference>
<proteinExistence type="predicted"/>
<dbReference type="InterPro" id="IPR000608">
    <property type="entry name" value="UBC"/>
</dbReference>
<reference evidence="2" key="2">
    <citation type="submission" date="2025-09" db="UniProtKB">
        <authorList>
            <consortium name="Ensembl"/>
        </authorList>
    </citation>
    <scope>IDENTIFICATION</scope>
</reference>
<dbReference type="Ensembl" id="ENSMMMT00000024515.1">
    <property type="protein sequence ID" value="ENSMMMP00000021602.1"/>
    <property type="gene ID" value="ENSMMMG00000019021.1"/>
</dbReference>
<accession>A0A8C6A159</accession>
<dbReference type="InterPro" id="IPR016135">
    <property type="entry name" value="UBQ-conjugating_enzyme/RWD"/>
</dbReference>
<feature type="domain" description="UBC core" evidence="1">
    <location>
        <begin position="8"/>
        <end position="56"/>
    </location>
</feature>
<organism evidence="2 3">
    <name type="scientific">Marmota marmota marmota</name>
    <name type="common">Alpine marmot</name>
    <dbReference type="NCBI Taxonomy" id="9994"/>
    <lineage>
        <taxon>Eukaryota</taxon>
        <taxon>Metazoa</taxon>
        <taxon>Chordata</taxon>
        <taxon>Craniata</taxon>
        <taxon>Vertebrata</taxon>
        <taxon>Euteleostomi</taxon>
        <taxon>Mammalia</taxon>
        <taxon>Eutheria</taxon>
        <taxon>Euarchontoglires</taxon>
        <taxon>Glires</taxon>
        <taxon>Rodentia</taxon>
        <taxon>Sciuromorpha</taxon>
        <taxon>Sciuridae</taxon>
        <taxon>Xerinae</taxon>
        <taxon>Marmotini</taxon>
        <taxon>Marmota</taxon>
    </lineage>
</organism>
<dbReference type="PROSITE" id="PS50127">
    <property type="entry name" value="UBC_2"/>
    <property type="match status" value="1"/>
</dbReference>
<evidence type="ECO:0000313" key="3">
    <source>
        <dbReference type="Proteomes" id="UP000694407"/>
    </source>
</evidence>
<evidence type="ECO:0000313" key="2">
    <source>
        <dbReference type="Ensembl" id="ENSMMMP00000021602.1"/>
    </source>
</evidence>
<protein>
    <recommendedName>
        <fullName evidence="1">UBC core domain-containing protein</fullName>
    </recommendedName>
</protein>
<keyword evidence="3" id="KW-1185">Reference proteome</keyword>
<sequence>NVIYTSLKLLRRMLIVTCPLSVELNKNPVEGFSAGLIDDNDLYRWEVLIIGPPDTL</sequence>
<dbReference type="AlphaFoldDB" id="A0A8C6A159"/>
<dbReference type="Gene3D" id="3.10.110.10">
    <property type="entry name" value="Ubiquitin Conjugating Enzyme"/>
    <property type="match status" value="1"/>
</dbReference>
<name>A0A8C6A159_MARMA</name>
<dbReference type="GeneTree" id="ENSGT00960000192586"/>
<dbReference type="Proteomes" id="UP000694407">
    <property type="component" value="Unplaced"/>
</dbReference>